<accession>A0A1J5QAJ8</accession>
<name>A0A1J5QAJ8_9ZZZZ</name>
<sequence length="77" mass="8465">MNGDFSGHGHRIRNLAISNGSYLIAVGTMPTDRRTPALRAQLDDLLLCMAGQPHRLATPQEALDVQRLVEELLRGKS</sequence>
<gene>
    <name evidence="1" type="ORF">GALL_438250</name>
</gene>
<dbReference type="EMBL" id="MLJW01002480">
    <property type="protein sequence ID" value="OIQ74523.1"/>
    <property type="molecule type" value="Genomic_DNA"/>
</dbReference>
<comment type="caution">
    <text evidence="1">The sequence shown here is derived from an EMBL/GenBank/DDBJ whole genome shotgun (WGS) entry which is preliminary data.</text>
</comment>
<dbReference type="AlphaFoldDB" id="A0A1J5QAJ8"/>
<proteinExistence type="predicted"/>
<evidence type="ECO:0000313" key="1">
    <source>
        <dbReference type="EMBL" id="OIQ74523.1"/>
    </source>
</evidence>
<reference evidence="1" key="1">
    <citation type="submission" date="2016-10" db="EMBL/GenBank/DDBJ databases">
        <title>Sequence of Gallionella enrichment culture.</title>
        <authorList>
            <person name="Poehlein A."/>
            <person name="Muehling M."/>
            <person name="Daniel R."/>
        </authorList>
    </citation>
    <scope>NUCLEOTIDE SEQUENCE</scope>
</reference>
<protein>
    <submittedName>
        <fullName evidence="1">Uncharacterized protein</fullName>
    </submittedName>
</protein>
<organism evidence="1">
    <name type="scientific">mine drainage metagenome</name>
    <dbReference type="NCBI Taxonomy" id="410659"/>
    <lineage>
        <taxon>unclassified sequences</taxon>
        <taxon>metagenomes</taxon>
        <taxon>ecological metagenomes</taxon>
    </lineage>
</organism>